<organism evidence="1 2">
    <name type="scientific">Escallonia herrerae</name>
    <dbReference type="NCBI Taxonomy" id="1293975"/>
    <lineage>
        <taxon>Eukaryota</taxon>
        <taxon>Viridiplantae</taxon>
        <taxon>Streptophyta</taxon>
        <taxon>Embryophyta</taxon>
        <taxon>Tracheophyta</taxon>
        <taxon>Spermatophyta</taxon>
        <taxon>Magnoliopsida</taxon>
        <taxon>eudicotyledons</taxon>
        <taxon>Gunneridae</taxon>
        <taxon>Pentapetalae</taxon>
        <taxon>asterids</taxon>
        <taxon>campanulids</taxon>
        <taxon>Escalloniales</taxon>
        <taxon>Escalloniaceae</taxon>
        <taxon>Escallonia</taxon>
    </lineage>
</organism>
<protein>
    <submittedName>
        <fullName evidence="1">Uncharacterized protein</fullName>
    </submittedName>
</protein>
<accession>A0AA89AR91</accession>
<comment type="caution">
    <text evidence="1">The sequence shown here is derived from an EMBL/GenBank/DDBJ whole genome shotgun (WGS) entry which is preliminary data.</text>
</comment>
<sequence>MATARDGSSPHDYADSNKIGGAISRLSATVSQSPIINHGKRAGPVAKNPVVPTGSPSISDDVVSAQITKGLVAIGHWPWFKPSHPKVSAKPRLEGYVEGVEIEVSCVVNNKELNKDEFLRETTIVLLLKGDDRKIDFYNLDTYTTKTNCLAILGE</sequence>
<reference evidence="1" key="1">
    <citation type="submission" date="2022-12" db="EMBL/GenBank/DDBJ databases">
        <title>Draft genome assemblies for two species of Escallonia (Escalloniales).</title>
        <authorList>
            <person name="Chanderbali A."/>
            <person name="Dervinis C."/>
            <person name="Anghel I."/>
            <person name="Soltis D."/>
            <person name="Soltis P."/>
            <person name="Zapata F."/>
        </authorList>
    </citation>
    <scope>NUCLEOTIDE SEQUENCE</scope>
    <source>
        <strain evidence="1">UCBG64.0493</strain>
        <tissue evidence="1">Leaf</tissue>
    </source>
</reference>
<evidence type="ECO:0000313" key="2">
    <source>
        <dbReference type="Proteomes" id="UP001188597"/>
    </source>
</evidence>
<dbReference type="EMBL" id="JAVXUP010001463">
    <property type="protein sequence ID" value="KAK3011308.1"/>
    <property type="molecule type" value="Genomic_DNA"/>
</dbReference>
<dbReference type="AlphaFoldDB" id="A0AA89AR91"/>
<proteinExistence type="predicted"/>
<evidence type="ECO:0000313" key="1">
    <source>
        <dbReference type="EMBL" id="KAK3011308.1"/>
    </source>
</evidence>
<keyword evidence="2" id="KW-1185">Reference proteome</keyword>
<gene>
    <name evidence="1" type="ORF">RJ639_012386</name>
</gene>
<name>A0AA89AR91_9ASTE</name>
<dbReference type="Proteomes" id="UP001188597">
    <property type="component" value="Unassembled WGS sequence"/>
</dbReference>